<accession>A0AAD6XIA9</accession>
<dbReference type="AlphaFoldDB" id="A0AAD6XIA9"/>
<dbReference type="Proteomes" id="UP001222325">
    <property type="component" value="Unassembled WGS sequence"/>
</dbReference>
<proteinExistence type="predicted"/>
<gene>
    <name evidence="1" type="ORF">B0H15DRAFT_807049</name>
</gene>
<protein>
    <submittedName>
        <fullName evidence="1">Uncharacterized protein</fullName>
    </submittedName>
</protein>
<evidence type="ECO:0000313" key="2">
    <source>
        <dbReference type="Proteomes" id="UP001222325"/>
    </source>
</evidence>
<keyword evidence="2" id="KW-1185">Reference proteome</keyword>
<name>A0AAD6XIA9_9AGAR</name>
<reference evidence="1" key="1">
    <citation type="submission" date="2023-03" db="EMBL/GenBank/DDBJ databases">
        <title>Massive genome expansion in bonnet fungi (Mycena s.s.) driven by repeated elements and novel gene families across ecological guilds.</title>
        <authorList>
            <consortium name="Lawrence Berkeley National Laboratory"/>
            <person name="Harder C.B."/>
            <person name="Miyauchi S."/>
            <person name="Viragh M."/>
            <person name="Kuo A."/>
            <person name="Thoen E."/>
            <person name="Andreopoulos B."/>
            <person name="Lu D."/>
            <person name="Skrede I."/>
            <person name="Drula E."/>
            <person name="Henrissat B."/>
            <person name="Morin E."/>
            <person name="Kohler A."/>
            <person name="Barry K."/>
            <person name="LaButti K."/>
            <person name="Morin E."/>
            <person name="Salamov A."/>
            <person name="Lipzen A."/>
            <person name="Mereny Z."/>
            <person name="Hegedus B."/>
            <person name="Baldrian P."/>
            <person name="Stursova M."/>
            <person name="Weitz H."/>
            <person name="Taylor A."/>
            <person name="Grigoriev I.V."/>
            <person name="Nagy L.G."/>
            <person name="Martin F."/>
            <person name="Kauserud H."/>
        </authorList>
    </citation>
    <scope>NUCLEOTIDE SEQUENCE</scope>
    <source>
        <strain evidence="1">CBHHK173m</strain>
    </source>
</reference>
<comment type="caution">
    <text evidence="1">The sequence shown here is derived from an EMBL/GenBank/DDBJ whole genome shotgun (WGS) entry which is preliminary data.</text>
</comment>
<dbReference type="EMBL" id="JARJCN010000127">
    <property type="protein sequence ID" value="KAJ7071706.1"/>
    <property type="molecule type" value="Genomic_DNA"/>
</dbReference>
<organism evidence="1 2">
    <name type="scientific">Mycena belliarum</name>
    <dbReference type="NCBI Taxonomy" id="1033014"/>
    <lineage>
        <taxon>Eukaryota</taxon>
        <taxon>Fungi</taxon>
        <taxon>Dikarya</taxon>
        <taxon>Basidiomycota</taxon>
        <taxon>Agaricomycotina</taxon>
        <taxon>Agaricomycetes</taxon>
        <taxon>Agaricomycetidae</taxon>
        <taxon>Agaricales</taxon>
        <taxon>Marasmiineae</taxon>
        <taxon>Mycenaceae</taxon>
        <taxon>Mycena</taxon>
    </lineage>
</organism>
<sequence length="162" mass="18235">MSMIQPSTKKTRYVRGFKFTGMRAAFLKKRLPDYLAAVSDHRLSRFWQRLFPDYWHTFPWRLPIDVDPHCSMPLDALTDEAKPSEWEWKYQLVERTQMKIRTYYLRQRLRRAGASNPSAAAAVAAAAETAAEAADASTAEAATDAADIITVANALLPAGSEL</sequence>
<evidence type="ECO:0000313" key="1">
    <source>
        <dbReference type="EMBL" id="KAJ7071706.1"/>
    </source>
</evidence>